<dbReference type="AlphaFoldDB" id="A0A2T7PR09"/>
<feature type="transmembrane region" description="Helical" evidence="1">
    <location>
        <begin position="112"/>
        <end position="132"/>
    </location>
</feature>
<gene>
    <name evidence="2" type="ORF">C0Q70_02828</name>
</gene>
<keyword evidence="3" id="KW-1185">Reference proteome</keyword>
<evidence type="ECO:0000256" key="1">
    <source>
        <dbReference type="SAM" id="Phobius"/>
    </source>
</evidence>
<evidence type="ECO:0000313" key="3">
    <source>
        <dbReference type="Proteomes" id="UP000245119"/>
    </source>
</evidence>
<dbReference type="Proteomes" id="UP000245119">
    <property type="component" value="Linkage Group LG2"/>
</dbReference>
<organism evidence="2 3">
    <name type="scientific">Pomacea canaliculata</name>
    <name type="common">Golden apple snail</name>
    <dbReference type="NCBI Taxonomy" id="400727"/>
    <lineage>
        <taxon>Eukaryota</taxon>
        <taxon>Metazoa</taxon>
        <taxon>Spiralia</taxon>
        <taxon>Lophotrochozoa</taxon>
        <taxon>Mollusca</taxon>
        <taxon>Gastropoda</taxon>
        <taxon>Caenogastropoda</taxon>
        <taxon>Architaenioglossa</taxon>
        <taxon>Ampullarioidea</taxon>
        <taxon>Ampullariidae</taxon>
        <taxon>Pomacea</taxon>
    </lineage>
</organism>
<protein>
    <submittedName>
        <fullName evidence="2">Uncharacterized protein</fullName>
    </submittedName>
</protein>
<feature type="transmembrane region" description="Helical" evidence="1">
    <location>
        <begin position="144"/>
        <end position="166"/>
    </location>
</feature>
<feature type="transmembrane region" description="Helical" evidence="1">
    <location>
        <begin position="20"/>
        <end position="41"/>
    </location>
</feature>
<keyword evidence="1" id="KW-0472">Membrane</keyword>
<comment type="caution">
    <text evidence="2">The sequence shown here is derived from an EMBL/GenBank/DDBJ whole genome shotgun (WGS) entry which is preliminary data.</text>
</comment>
<feature type="transmembrane region" description="Helical" evidence="1">
    <location>
        <begin position="81"/>
        <end position="100"/>
    </location>
</feature>
<name>A0A2T7PR09_POMCA</name>
<proteinExistence type="predicted"/>
<reference evidence="2 3" key="1">
    <citation type="submission" date="2018-04" db="EMBL/GenBank/DDBJ databases">
        <title>The genome of golden apple snail Pomacea canaliculata provides insight into stress tolerance and invasive adaptation.</title>
        <authorList>
            <person name="Liu C."/>
            <person name="Liu B."/>
            <person name="Ren Y."/>
            <person name="Zhang Y."/>
            <person name="Wang H."/>
            <person name="Li S."/>
            <person name="Jiang F."/>
            <person name="Yin L."/>
            <person name="Zhang G."/>
            <person name="Qian W."/>
            <person name="Fan W."/>
        </authorList>
    </citation>
    <scope>NUCLEOTIDE SEQUENCE [LARGE SCALE GENOMIC DNA]</scope>
    <source>
        <strain evidence="2">SZHN2017</strain>
        <tissue evidence="2">Muscle</tissue>
    </source>
</reference>
<dbReference type="EMBL" id="PZQS01000002">
    <property type="protein sequence ID" value="PVD35859.1"/>
    <property type="molecule type" value="Genomic_DNA"/>
</dbReference>
<accession>A0A2T7PR09</accession>
<sequence length="180" mass="20372">MRRFVGDVLYDVGHEALCTFTYLPWIVGVLILSTGWMSPYWQVESEKVSGLWTWRDSTTWGFVVWNAYRTDLIRWVQVYEGLGFLLSSLSVISSLTAVCVTEQSVINFYKLLASACSMFDGPLILAGCIVFWVQLEGGHTGPSFWLTLIAGLLHVPRGMVGMNVVWKMLSQQREQGLHEN</sequence>
<keyword evidence="1" id="KW-1133">Transmembrane helix</keyword>
<evidence type="ECO:0000313" key="2">
    <source>
        <dbReference type="EMBL" id="PVD35859.1"/>
    </source>
</evidence>
<keyword evidence="1" id="KW-0812">Transmembrane</keyword>